<organism evidence="1 2">
    <name type="scientific">Cladophialophora carrionii CBS 160.54</name>
    <dbReference type="NCBI Taxonomy" id="1279043"/>
    <lineage>
        <taxon>Eukaryota</taxon>
        <taxon>Fungi</taxon>
        <taxon>Dikarya</taxon>
        <taxon>Ascomycota</taxon>
        <taxon>Pezizomycotina</taxon>
        <taxon>Eurotiomycetes</taxon>
        <taxon>Chaetothyriomycetidae</taxon>
        <taxon>Chaetothyriales</taxon>
        <taxon>Herpotrichiellaceae</taxon>
        <taxon>Cladophialophora</taxon>
    </lineage>
</organism>
<dbReference type="EMBL" id="KB822705">
    <property type="protein sequence ID" value="ETI23120.1"/>
    <property type="molecule type" value="Genomic_DNA"/>
</dbReference>
<dbReference type="GeneID" id="19983410"/>
<dbReference type="PANTHER" id="PTHR42085">
    <property type="entry name" value="F-BOX DOMAIN-CONTAINING PROTEIN"/>
    <property type="match status" value="1"/>
</dbReference>
<reference evidence="1 2" key="1">
    <citation type="submission" date="2013-03" db="EMBL/GenBank/DDBJ databases">
        <title>The Genome Sequence of Cladophialophora carrionii CBS 160.54.</title>
        <authorList>
            <consortium name="The Broad Institute Genomics Platform"/>
            <person name="Cuomo C."/>
            <person name="de Hoog S."/>
            <person name="Gorbushina A."/>
            <person name="Walker B."/>
            <person name="Young S.K."/>
            <person name="Zeng Q."/>
            <person name="Gargeya S."/>
            <person name="Fitzgerald M."/>
            <person name="Haas B."/>
            <person name="Abouelleil A."/>
            <person name="Allen A.W."/>
            <person name="Alvarado L."/>
            <person name="Arachchi H.M."/>
            <person name="Berlin A.M."/>
            <person name="Chapman S.B."/>
            <person name="Gainer-Dewar J."/>
            <person name="Goldberg J."/>
            <person name="Griggs A."/>
            <person name="Gujja S."/>
            <person name="Hansen M."/>
            <person name="Howarth C."/>
            <person name="Imamovic A."/>
            <person name="Ireland A."/>
            <person name="Larimer J."/>
            <person name="McCowan C."/>
            <person name="Murphy C."/>
            <person name="Pearson M."/>
            <person name="Poon T.W."/>
            <person name="Priest M."/>
            <person name="Roberts A."/>
            <person name="Saif S."/>
            <person name="Shea T."/>
            <person name="Sisk P."/>
            <person name="Sykes S."/>
            <person name="Wortman J."/>
            <person name="Nusbaum C."/>
            <person name="Birren B."/>
        </authorList>
    </citation>
    <scope>NUCLEOTIDE SEQUENCE [LARGE SCALE GENOMIC DNA]</scope>
    <source>
        <strain evidence="1 2">CBS 160.54</strain>
    </source>
</reference>
<accession>V9D8D7</accession>
<dbReference type="Proteomes" id="UP000030678">
    <property type="component" value="Unassembled WGS sequence"/>
</dbReference>
<protein>
    <submittedName>
        <fullName evidence="1">Uncharacterized protein</fullName>
    </submittedName>
</protein>
<evidence type="ECO:0000313" key="1">
    <source>
        <dbReference type="EMBL" id="ETI23120.1"/>
    </source>
</evidence>
<dbReference type="RefSeq" id="XP_008727475.1">
    <property type="nucleotide sequence ID" value="XM_008729253.1"/>
</dbReference>
<dbReference type="OrthoDB" id="62952at2759"/>
<evidence type="ECO:0000313" key="2">
    <source>
        <dbReference type="Proteomes" id="UP000030678"/>
    </source>
</evidence>
<dbReference type="InterPro" id="IPR038883">
    <property type="entry name" value="AN11006-like"/>
</dbReference>
<dbReference type="HOGENOM" id="CLU_987058_0_0_1"/>
<name>V9D8D7_9EURO</name>
<dbReference type="VEuPathDB" id="FungiDB:G647_04917"/>
<gene>
    <name evidence="1" type="ORF">G647_04917</name>
</gene>
<sequence length="296" mass="33675">MASVARCDHAKAQRLGLLDLPPEVRHEIYRQLFCHKPSPITLGVQDFFTRWASFSPADELQEPTFYTALFRVNKAISRDALQYAYSANSFRFDRDIETFCNLGPVALASIKTLRVYKNAWLNSSYATTFWQTINQCCSSLELLVVEAASHVLLSAIPYLRHFMASIPARQAKPRLILDLTVLDRHFSFDFPDREYQSARQDLEENIMGNKASADYAPTPQYTYVMRLPRHVKEIRFVLDMGPGAFRALAGTLKEATDLFFVESNDIPPVAGDGIEGRGIRHCFVWQETGAQVNNKR</sequence>
<dbReference type="PANTHER" id="PTHR42085:SF2">
    <property type="entry name" value="F-BOX DOMAIN-CONTAINING PROTEIN"/>
    <property type="match status" value="1"/>
</dbReference>
<proteinExistence type="predicted"/>
<dbReference type="AlphaFoldDB" id="V9D8D7"/>